<keyword evidence="3" id="KW-0812">Transmembrane</keyword>
<evidence type="ECO:0000313" key="6">
    <source>
        <dbReference type="EMBL" id="URA09715.1"/>
    </source>
</evidence>
<protein>
    <submittedName>
        <fullName evidence="6">TolC family protein</fullName>
    </submittedName>
</protein>
<dbReference type="GO" id="GO:0015562">
    <property type="term" value="F:efflux transmembrane transporter activity"/>
    <property type="evidence" value="ECO:0007669"/>
    <property type="project" value="InterPro"/>
</dbReference>
<keyword evidence="7" id="KW-1185">Reference proteome</keyword>
<dbReference type="KEGG" id="taqu:KDW03_09530"/>
<reference evidence="6" key="2">
    <citation type="submission" date="2022-06" db="EMBL/GenBank/DDBJ databases">
        <title>Thermospira aquatica gen. nov., sp. nov.</title>
        <authorList>
            <person name="Ben Ali Gam Z."/>
            <person name="Labat M."/>
        </authorList>
    </citation>
    <scope>NUCLEOTIDE SEQUENCE</scope>
    <source>
        <strain evidence="6">F1F22</strain>
    </source>
</reference>
<evidence type="ECO:0000256" key="3">
    <source>
        <dbReference type="ARBA" id="ARBA00022692"/>
    </source>
</evidence>
<dbReference type="EMBL" id="CP073355">
    <property type="protein sequence ID" value="URA09715.1"/>
    <property type="molecule type" value="Genomic_DNA"/>
</dbReference>
<accession>A0AAX3BBU0</accession>
<sequence length="411" mass="46830">MEKTIILLFLIFSNLFASSLKDLLLSVSTNNLTLKQLISEEQATQYMFKANIASLWQPSLKLSSGISFTEEGNMTPNASVSLSKSINLGGSEWFSLKQNQLQQDLLAKKRSLTIATLKKEIVSTYFSFLSIAADVRAAEKDYELAIKKQEFYKMQYELGKIPLSTLQEYQSKSQQAYLTWQQKIQAHEESLLTLQNLTKMTNNDIVPTREEAETFLSNLVYEPTPPLFERDETYLSLTYTLSNTLLTKKIHEAKLWPDLGLQSGYQVKMNKDKLQGQWSTGVTISLDPFSWFPGTSSSLERARVQQDIHTLHIKLENQKMSLLQKLVLLEGQEKSARESLNFISLSLESATLQYQKAQEQFTMGKISSLDLLAAESFYLSTLAHYLSSLTSLLSIRIELAFWYDPSWDKLP</sequence>
<dbReference type="RefSeq" id="WP_271434851.1">
    <property type="nucleotide sequence ID" value="NZ_CP073355.1"/>
</dbReference>
<dbReference type="AlphaFoldDB" id="A0AAX3BBU0"/>
<gene>
    <name evidence="6" type="ORF">KDW03_09530</name>
</gene>
<dbReference type="PANTHER" id="PTHR30026:SF20">
    <property type="entry name" value="OUTER MEMBRANE PROTEIN TOLC"/>
    <property type="match status" value="1"/>
</dbReference>
<proteinExistence type="predicted"/>
<dbReference type="GO" id="GO:1990281">
    <property type="term" value="C:efflux pump complex"/>
    <property type="evidence" value="ECO:0007669"/>
    <property type="project" value="TreeGrafter"/>
</dbReference>
<keyword evidence="2" id="KW-1134">Transmembrane beta strand</keyword>
<dbReference type="SUPFAM" id="SSF56954">
    <property type="entry name" value="Outer membrane efflux proteins (OEP)"/>
    <property type="match status" value="1"/>
</dbReference>
<evidence type="ECO:0000256" key="5">
    <source>
        <dbReference type="ARBA" id="ARBA00023237"/>
    </source>
</evidence>
<organism evidence="6 7">
    <name type="scientific">Thermospira aquatica</name>
    <dbReference type="NCBI Taxonomy" id="2828656"/>
    <lineage>
        <taxon>Bacteria</taxon>
        <taxon>Pseudomonadati</taxon>
        <taxon>Spirochaetota</taxon>
        <taxon>Spirochaetia</taxon>
        <taxon>Brevinematales</taxon>
        <taxon>Thermospiraceae</taxon>
        <taxon>Thermospira</taxon>
    </lineage>
</organism>
<evidence type="ECO:0000256" key="2">
    <source>
        <dbReference type="ARBA" id="ARBA00022452"/>
    </source>
</evidence>
<comment type="subcellular location">
    <subcellularLocation>
        <location evidence="1">Cell outer membrane</location>
    </subcellularLocation>
</comment>
<evidence type="ECO:0000256" key="4">
    <source>
        <dbReference type="ARBA" id="ARBA00023136"/>
    </source>
</evidence>
<reference evidence="6" key="1">
    <citation type="submission" date="2021-04" db="EMBL/GenBank/DDBJ databases">
        <authorList>
            <person name="Postec A."/>
        </authorList>
    </citation>
    <scope>NUCLEOTIDE SEQUENCE</scope>
    <source>
        <strain evidence="6">F1F22</strain>
    </source>
</reference>
<evidence type="ECO:0000313" key="7">
    <source>
        <dbReference type="Proteomes" id="UP001056539"/>
    </source>
</evidence>
<dbReference type="Gene3D" id="1.20.1600.10">
    <property type="entry name" value="Outer membrane efflux proteins (OEP)"/>
    <property type="match status" value="1"/>
</dbReference>
<dbReference type="PANTHER" id="PTHR30026">
    <property type="entry name" value="OUTER MEMBRANE PROTEIN TOLC"/>
    <property type="match status" value="1"/>
</dbReference>
<name>A0AAX3BBU0_9SPIR</name>
<dbReference type="Proteomes" id="UP001056539">
    <property type="component" value="Chromosome"/>
</dbReference>
<evidence type="ECO:0000256" key="1">
    <source>
        <dbReference type="ARBA" id="ARBA00004442"/>
    </source>
</evidence>
<dbReference type="InterPro" id="IPR051906">
    <property type="entry name" value="TolC-like"/>
</dbReference>
<keyword evidence="4" id="KW-0472">Membrane</keyword>
<keyword evidence="5" id="KW-0998">Cell outer membrane</keyword>
<dbReference type="GO" id="GO:0015288">
    <property type="term" value="F:porin activity"/>
    <property type="evidence" value="ECO:0007669"/>
    <property type="project" value="TreeGrafter"/>
</dbReference>
<dbReference type="GO" id="GO:0009279">
    <property type="term" value="C:cell outer membrane"/>
    <property type="evidence" value="ECO:0007669"/>
    <property type="project" value="UniProtKB-SubCell"/>
</dbReference>